<sequence>MMTSSFDFVQLLRQSTRGLMRNNYYYVLAIVFVHYAGLRLRKLKNNRVEIRVLPDDVFRKIVGGFSVGSEGYVDGTCCVMGSGRFLGEWVNICCEESPKKYRTRFLNIQRDERVVYLSETLLFNVENLLGCQDPSKYFFLPASDESLHFADEVRISMISNPHECSTDLIDGVLKNFFSNPKYLRKNDVITADIREFNPNLYYSLPAPQLKLLHFRVNSITIDKKRTSKPVYVFQKVSTLIQEKEIHKNLPRSLKVSINGNNDLNIKGELQGGSDNCPEFFKKYLQELESCILPFISSDNWLGLKPVFLVEGPQGCGKYHLVKILSQRLGLNFMNVDCSEIQTLSPSQTEAKIRIAFNNAEKSTPCILKLSNIQILGKNAEGKIDERVTSNFSHQLTELYSTQSSHPLIIIATSESSELPSDFNRIFIEKIKIKYLSQNERTDLITWFLQIQNIKHSNVDISKISAMCSDFVMKDLQSLSQIAVKNRYKKTRNRKVLRLQESDLTDSYKSMQSIFSDKIGAPKIPEVHWEDIGGLASLKHEIIRRIELPLMQNSGIQSSGILLYGPPGTGKTLLAKAVATECKLNFLSVKGPELLNMYVGQSEKNVRDIFERARSASPCIIFFDELDALAPNRGRSGDSAGVMDRVVSQLLAEMDGLGSSISTFIIGATNRPDLIDPALLRPGRFDKLLYVGIYSDRESQLSVLKAITRKFSLGGTQLLEEIVEHLPKNLTGADLQAICSDAWLNAAKRVIRSYEENLMEGKGCRKPDGVVEVLREDFVDALQGLVPSVSKKELERYEKLHWELTSRKK</sequence>
<dbReference type="GO" id="GO:0005778">
    <property type="term" value="C:peroxisomal membrane"/>
    <property type="evidence" value="ECO:0007669"/>
    <property type="project" value="TreeGrafter"/>
</dbReference>
<comment type="similarity">
    <text evidence="2">Belongs to the AAA ATPase family.</text>
</comment>
<evidence type="ECO:0000256" key="6">
    <source>
        <dbReference type="ARBA" id="ARBA00022840"/>
    </source>
</evidence>
<keyword evidence="5" id="KW-0378">Hydrolase</keyword>
<evidence type="ECO:0000259" key="12">
    <source>
        <dbReference type="SMART" id="SM00382"/>
    </source>
</evidence>
<dbReference type="FunFam" id="3.40.50.300:FF:000109">
    <property type="entry name" value="Peroxisomal biogenesis factor 6"/>
    <property type="match status" value="1"/>
</dbReference>
<dbReference type="PANTHER" id="PTHR23077:SF9">
    <property type="entry name" value="PEROXISOMAL ATPASE PEX6"/>
    <property type="match status" value="1"/>
</dbReference>
<evidence type="ECO:0000256" key="2">
    <source>
        <dbReference type="ARBA" id="ARBA00006914"/>
    </source>
</evidence>
<dbReference type="InterPro" id="IPR027417">
    <property type="entry name" value="P-loop_NTPase"/>
</dbReference>
<evidence type="ECO:0000313" key="14">
    <source>
        <dbReference type="EMBL" id="JAG78667.1"/>
    </source>
</evidence>
<protein>
    <recommendedName>
        <fullName evidence="8">Peroxisomal ATPase PEX6</fullName>
    </recommendedName>
    <alternativeName>
        <fullName evidence="9">Peroxin-6</fullName>
    </alternativeName>
</protein>
<dbReference type="InterPro" id="IPR050168">
    <property type="entry name" value="AAA_ATPase_domain"/>
</dbReference>
<name>A0A0C9QTY8_9HYME</name>
<evidence type="ECO:0000256" key="1">
    <source>
        <dbReference type="ARBA" id="ARBA00004370"/>
    </source>
</evidence>
<dbReference type="Pfam" id="PF00004">
    <property type="entry name" value="AAA"/>
    <property type="match status" value="2"/>
</dbReference>
<comment type="subcellular location">
    <subcellularLocation>
        <location evidence="1">Membrane</location>
    </subcellularLocation>
</comment>
<dbReference type="PROSITE" id="PS00674">
    <property type="entry name" value="AAA"/>
    <property type="match status" value="1"/>
</dbReference>
<dbReference type="GO" id="GO:0005829">
    <property type="term" value="C:cytosol"/>
    <property type="evidence" value="ECO:0007669"/>
    <property type="project" value="TreeGrafter"/>
</dbReference>
<keyword evidence="7 11" id="KW-0472">Membrane</keyword>
<reference evidence="13" key="1">
    <citation type="submission" date="2015-01" db="EMBL/GenBank/DDBJ databases">
        <title>Transcriptome Assembly of Fopius arisanus.</title>
        <authorList>
            <person name="Geib S."/>
        </authorList>
    </citation>
    <scope>NUCLEOTIDE SEQUENCE</scope>
</reference>
<evidence type="ECO:0000256" key="10">
    <source>
        <dbReference type="ARBA" id="ARBA00048778"/>
    </source>
</evidence>
<organism evidence="13">
    <name type="scientific">Fopius arisanus</name>
    <dbReference type="NCBI Taxonomy" id="64838"/>
    <lineage>
        <taxon>Eukaryota</taxon>
        <taxon>Metazoa</taxon>
        <taxon>Ecdysozoa</taxon>
        <taxon>Arthropoda</taxon>
        <taxon>Hexapoda</taxon>
        <taxon>Insecta</taxon>
        <taxon>Pterygota</taxon>
        <taxon>Neoptera</taxon>
        <taxon>Endopterygota</taxon>
        <taxon>Hymenoptera</taxon>
        <taxon>Apocrita</taxon>
        <taxon>Ichneumonoidea</taxon>
        <taxon>Braconidae</taxon>
        <taxon>Opiinae</taxon>
        <taxon>Fopius</taxon>
    </lineage>
</organism>
<dbReference type="InterPro" id="IPR003960">
    <property type="entry name" value="ATPase_AAA_CS"/>
</dbReference>
<evidence type="ECO:0000256" key="4">
    <source>
        <dbReference type="ARBA" id="ARBA00022741"/>
    </source>
</evidence>
<keyword evidence="3" id="KW-0962">Peroxisome biogenesis</keyword>
<evidence type="ECO:0000313" key="13">
    <source>
        <dbReference type="EMBL" id="JAG76976.1"/>
    </source>
</evidence>
<keyword evidence="11" id="KW-1133">Transmembrane helix</keyword>
<gene>
    <name evidence="13" type="primary">PEX6_1</name>
    <name evidence="14" type="synonym">PEX6_0</name>
    <name evidence="13" type="ORF">g.66922</name>
    <name evidence="14" type="ORF">g.66929</name>
</gene>
<dbReference type="AlphaFoldDB" id="A0A0C9QTY8"/>
<accession>A0A0C9QTY8</accession>
<evidence type="ECO:0000256" key="9">
    <source>
        <dbReference type="ARBA" id="ARBA00034920"/>
    </source>
</evidence>
<keyword evidence="11" id="KW-0812">Transmembrane</keyword>
<evidence type="ECO:0000256" key="11">
    <source>
        <dbReference type="SAM" id="Phobius"/>
    </source>
</evidence>
<comment type="catalytic activity">
    <reaction evidence="10">
        <text>ATP + H2O = ADP + phosphate + H(+)</text>
        <dbReference type="Rhea" id="RHEA:13065"/>
        <dbReference type="ChEBI" id="CHEBI:15377"/>
        <dbReference type="ChEBI" id="CHEBI:15378"/>
        <dbReference type="ChEBI" id="CHEBI:30616"/>
        <dbReference type="ChEBI" id="CHEBI:43474"/>
        <dbReference type="ChEBI" id="CHEBI:456216"/>
    </reaction>
    <physiologicalReaction direction="left-to-right" evidence="10">
        <dbReference type="Rhea" id="RHEA:13066"/>
    </physiologicalReaction>
</comment>
<feature type="transmembrane region" description="Helical" evidence="11">
    <location>
        <begin position="24"/>
        <end position="41"/>
    </location>
</feature>
<dbReference type="SMART" id="SM00382">
    <property type="entry name" value="AAA"/>
    <property type="match status" value="2"/>
</dbReference>
<dbReference type="GO" id="GO:0005524">
    <property type="term" value="F:ATP binding"/>
    <property type="evidence" value="ECO:0007669"/>
    <property type="project" value="UniProtKB-KW"/>
</dbReference>
<dbReference type="GO" id="GO:0016887">
    <property type="term" value="F:ATP hydrolysis activity"/>
    <property type="evidence" value="ECO:0007669"/>
    <property type="project" value="InterPro"/>
</dbReference>
<evidence type="ECO:0000256" key="7">
    <source>
        <dbReference type="ARBA" id="ARBA00023136"/>
    </source>
</evidence>
<dbReference type="GO" id="GO:0016558">
    <property type="term" value="P:protein import into peroxisome matrix"/>
    <property type="evidence" value="ECO:0007669"/>
    <property type="project" value="TreeGrafter"/>
</dbReference>
<dbReference type="EMBL" id="GBYB01008900">
    <property type="protein sequence ID" value="JAG78667.1"/>
    <property type="molecule type" value="Transcribed_RNA"/>
</dbReference>
<dbReference type="EMBL" id="GBYB01007209">
    <property type="protein sequence ID" value="JAG76976.1"/>
    <property type="molecule type" value="Transcribed_RNA"/>
</dbReference>
<proteinExistence type="inferred from homology"/>
<evidence type="ECO:0000256" key="8">
    <source>
        <dbReference type="ARBA" id="ARBA00034811"/>
    </source>
</evidence>
<dbReference type="SUPFAM" id="SSF52540">
    <property type="entry name" value="P-loop containing nucleoside triphosphate hydrolases"/>
    <property type="match status" value="2"/>
</dbReference>
<dbReference type="InterPro" id="IPR003959">
    <property type="entry name" value="ATPase_AAA_core"/>
</dbReference>
<dbReference type="PANTHER" id="PTHR23077">
    <property type="entry name" value="AAA-FAMILY ATPASE"/>
    <property type="match status" value="1"/>
</dbReference>
<evidence type="ECO:0000256" key="5">
    <source>
        <dbReference type="ARBA" id="ARBA00022801"/>
    </source>
</evidence>
<evidence type="ECO:0000256" key="3">
    <source>
        <dbReference type="ARBA" id="ARBA00022593"/>
    </source>
</evidence>
<dbReference type="Gene3D" id="1.10.8.60">
    <property type="match status" value="2"/>
</dbReference>
<feature type="domain" description="AAA+ ATPase" evidence="12">
    <location>
        <begin position="556"/>
        <end position="694"/>
    </location>
</feature>
<feature type="domain" description="AAA+ ATPase" evidence="12">
    <location>
        <begin position="303"/>
        <end position="431"/>
    </location>
</feature>
<dbReference type="InterPro" id="IPR003593">
    <property type="entry name" value="AAA+_ATPase"/>
</dbReference>
<keyword evidence="6" id="KW-0067">ATP-binding</keyword>
<dbReference type="Gene3D" id="3.40.50.300">
    <property type="entry name" value="P-loop containing nucleotide triphosphate hydrolases"/>
    <property type="match status" value="2"/>
</dbReference>
<keyword evidence="4" id="KW-0547">Nucleotide-binding</keyword>